<protein>
    <submittedName>
        <fullName evidence="3">Flagellar hook-length control protein FliK</fullName>
    </submittedName>
</protein>
<dbReference type="EMBL" id="JAKIKS010000022">
    <property type="protein sequence ID" value="MCL1124368.1"/>
    <property type="molecule type" value="Genomic_DNA"/>
</dbReference>
<feature type="region of interest" description="Disordered" evidence="1">
    <location>
        <begin position="220"/>
        <end position="254"/>
    </location>
</feature>
<dbReference type="PANTHER" id="PTHR37533:SF2">
    <property type="entry name" value="FLAGELLAR HOOK-LENGTH CONTROL PROTEIN"/>
    <property type="match status" value="1"/>
</dbReference>
<dbReference type="RefSeq" id="WP_248939648.1">
    <property type="nucleotide sequence ID" value="NZ_JAKIKS010000022.1"/>
</dbReference>
<dbReference type="CDD" id="cd17470">
    <property type="entry name" value="T3SS_Flik_C"/>
    <property type="match status" value="1"/>
</dbReference>
<evidence type="ECO:0000313" key="4">
    <source>
        <dbReference type="Proteomes" id="UP001203423"/>
    </source>
</evidence>
<keyword evidence="3" id="KW-0966">Cell projection</keyword>
<dbReference type="Pfam" id="PF02120">
    <property type="entry name" value="Flg_hook"/>
    <property type="match status" value="1"/>
</dbReference>
<feature type="region of interest" description="Disordered" evidence="1">
    <location>
        <begin position="406"/>
        <end position="434"/>
    </location>
</feature>
<dbReference type="Gene3D" id="3.30.750.140">
    <property type="match status" value="1"/>
</dbReference>
<dbReference type="InterPro" id="IPR021136">
    <property type="entry name" value="Flagellar_hook_control-like_C"/>
</dbReference>
<evidence type="ECO:0000313" key="3">
    <source>
        <dbReference type="EMBL" id="MCL1124368.1"/>
    </source>
</evidence>
<accession>A0ABT0L9I1</accession>
<feature type="region of interest" description="Disordered" evidence="1">
    <location>
        <begin position="15"/>
        <end position="134"/>
    </location>
</feature>
<feature type="compositionally biased region" description="Basic and acidic residues" evidence="1">
    <location>
        <begin position="222"/>
        <end position="231"/>
    </location>
</feature>
<dbReference type="PANTHER" id="PTHR37533">
    <property type="entry name" value="FLAGELLAR HOOK-LENGTH CONTROL PROTEIN"/>
    <property type="match status" value="1"/>
</dbReference>
<dbReference type="Proteomes" id="UP001203423">
    <property type="component" value="Unassembled WGS sequence"/>
</dbReference>
<feature type="compositionally biased region" description="Polar residues" evidence="1">
    <location>
        <begin position="406"/>
        <end position="428"/>
    </location>
</feature>
<dbReference type="InterPro" id="IPR038610">
    <property type="entry name" value="FliK-like_C_sf"/>
</dbReference>
<feature type="compositionally biased region" description="Basic and acidic residues" evidence="1">
    <location>
        <begin position="115"/>
        <end position="133"/>
    </location>
</feature>
<keyword evidence="3" id="KW-0969">Cilium</keyword>
<keyword evidence="3" id="KW-0282">Flagellum</keyword>
<name>A0ABT0L9I1_9GAMM</name>
<sequence>MPQMMNNARMELNLSGKERAHSVNPTLNERPLNRSAMTSGSASCGTQPNNNASERTDFASRLSSVVNTRSPSQQAQANNKNVHAQSSIQEKAFSQPEANDAAALENAHESAPLHTGEKSTEKGIKERIEKSQAEDEQVQHLLSQLTLATQLKDRESEAGVSAHAADLNVDAKSTLASELKSGIDKTSVSLKSTFGQPLGEGIQSDAKRDVLGKSEPAIVAEENEHRNDKLTEVSQAKQALTAASEERSKGVTSDKSVQAYSAAGSHAHVANNISAMIDNGFISENMHFSEPVNGRLTPLSATNSAGEMSLRSAGDNLSSMHSMIQRFSPVMQQQLLTMVSQGVQQAEIRLDPAELGQMMVKIQVQGDTTQVQFQVTQLQTRELIEQALPRLKEMLAEQGMQLSDGQVSYQGSQNESPNQNQQGAQQEESTSDRQLAMDTDGLMNDRLMNTLVSDEAGSSVLGIDYYA</sequence>
<organism evidence="3 4">
    <name type="scientific">Shewanella surugensis</name>
    <dbReference type="NCBI Taxonomy" id="212020"/>
    <lineage>
        <taxon>Bacteria</taxon>
        <taxon>Pseudomonadati</taxon>
        <taxon>Pseudomonadota</taxon>
        <taxon>Gammaproteobacteria</taxon>
        <taxon>Alteromonadales</taxon>
        <taxon>Shewanellaceae</taxon>
        <taxon>Shewanella</taxon>
    </lineage>
</organism>
<evidence type="ECO:0000256" key="1">
    <source>
        <dbReference type="SAM" id="MobiDB-lite"/>
    </source>
</evidence>
<keyword evidence="4" id="KW-1185">Reference proteome</keyword>
<comment type="caution">
    <text evidence="3">The sequence shown here is derived from an EMBL/GenBank/DDBJ whole genome shotgun (WGS) entry which is preliminary data.</text>
</comment>
<feature type="domain" description="Flagellar hook-length control protein-like C-terminal" evidence="2">
    <location>
        <begin position="333"/>
        <end position="414"/>
    </location>
</feature>
<gene>
    <name evidence="3" type="ORF">L2764_07755</name>
</gene>
<dbReference type="InterPro" id="IPR052563">
    <property type="entry name" value="FliK"/>
</dbReference>
<feature type="compositionally biased region" description="Polar residues" evidence="1">
    <location>
        <begin position="61"/>
        <end position="89"/>
    </location>
</feature>
<reference evidence="3 4" key="1">
    <citation type="submission" date="2022-01" db="EMBL/GenBank/DDBJ databases">
        <title>Whole genome-based taxonomy of the Shewanellaceae.</title>
        <authorList>
            <person name="Martin-Rodriguez A.J."/>
        </authorList>
    </citation>
    <scope>NUCLEOTIDE SEQUENCE [LARGE SCALE GENOMIC DNA]</scope>
    <source>
        <strain evidence="3 4">DSM 17177</strain>
    </source>
</reference>
<proteinExistence type="predicted"/>
<feature type="compositionally biased region" description="Polar residues" evidence="1">
    <location>
        <begin position="35"/>
        <end position="53"/>
    </location>
</feature>
<evidence type="ECO:0000259" key="2">
    <source>
        <dbReference type="Pfam" id="PF02120"/>
    </source>
</evidence>